<name>A0A975G8J6_9BACT</name>
<sequence length="365" mass="39072">MKRASLLLFALALSGCSPAPVKTTTPGDPAANDPPPVFAPVSGTGDANDVALFLSGKPVQHGAALAQMQMTANYKSYSDDMRYRWRYYASRRTYKQSMWSDANLAPTIGSPNTLLYPFGGPDLLHAIGMFPHTSTYVLLGLEPAGTLPMLEGQDPGAVFGALSQLSRSVDTQLKVGYFITKDMRSDLANGPLQGVTPILLSTIGLMNGTVQNIQAISAGGNSGVQIDFRLPGAGSKRVIYVAGDLSNRGFSGGYRSWLSSYGGSVAYFKAASYLMHDDGFSGIRNFVLSNSRAVVQDDSGIPFRFYNGWETKLFGSYDTPIELFAKHAQSDLKAAYAAAGPVPQVPFGSGYQVRGSNANLQLFKR</sequence>
<keyword evidence="3" id="KW-1185">Reference proteome</keyword>
<keyword evidence="1" id="KW-0732">Signal</keyword>
<organism evidence="2 3">
    <name type="scientific">Luteolibacter ambystomatis</name>
    <dbReference type="NCBI Taxonomy" id="2824561"/>
    <lineage>
        <taxon>Bacteria</taxon>
        <taxon>Pseudomonadati</taxon>
        <taxon>Verrucomicrobiota</taxon>
        <taxon>Verrucomicrobiia</taxon>
        <taxon>Verrucomicrobiales</taxon>
        <taxon>Verrucomicrobiaceae</taxon>
        <taxon>Luteolibacter</taxon>
    </lineage>
</organism>
<accession>A0A975G8J6</accession>
<protein>
    <recommendedName>
        <fullName evidence="4">Lipoprotein</fullName>
    </recommendedName>
</protein>
<dbReference type="KEGG" id="lamb:KBB96_00185"/>
<evidence type="ECO:0000313" key="2">
    <source>
        <dbReference type="EMBL" id="QUE51334.1"/>
    </source>
</evidence>
<dbReference type="RefSeq" id="WP_211631473.1">
    <property type="nucleotide sequence ID" value="NZ_CP073100.1"/>
</dbReference>
<feature type="chain" id="PRO_5036731053" description="Lipoprotein" evidence="1">
    <location>
        <begin position="20"/>
        <end position="365"/>
    </location>
</feature>
<dbReference type="AlphaFoldDB" id="A0A975G8J6"/>
<feature type="signal peptide" evidence="1">
    <location>
        <begin position="1"/>
        <end position="19"/>
    </location>
</feature>
<gene>
    <name evidence="2" type="ORF">KBB96_00185</name>
</gene>
<evidence type="ECO:0000313" key="3">
    <source>
        <dbReference type="Proteomes" id="UP000676169"/>
    </source>
</evidence>
<evidence type="ECO:0000256" key="1">
    <source>
        <dbReference type="SAM" id="SignalP"/>
    </source>
</evidence>
<evidence type="ECO:0008006" key="4">
    <source>
        <dbReference type="Google" id="ProtNLM"/>
    </source>
</evidence>
<dbReference type="PROSITE" id="PS51257">
    <property type="entry name" value="PROKAR_LIPOPROTEIN"/>
    <property type="match status" value="1"/>
</dbReference>
<dbReference type="Proteomes" id="UP000676169">
    <property type="component" value="Chromosome"/>
</dbReference>
<proteinExistence type="predicted"/>
<dbReference type="EMBL" id="CP073100">
    <property type="protein sequence ID" value="QUE51334.1"/>
    <property type="molecule type" value="Genomic_DNA"/>
</dbReference>
<reference evidence="2" key="1">
    <citation type="submission" date="2021-04" db="EMBL/GenBank/DDBJ databases">
        <title>Luteolibacter sp. 32A isolated from the skin of an Anderson's salamander (Ambystoma andersonii).</title>
        <authorList>
            <person name="Spergser J."/>
            <person name="Busse H.-J."/>
        </authorList>
    </citation>
    <scope>NUCLEOTIDE SEQUENCE</scope>
    <source>
        <strain evidence="2">32A</strain>
    </source>
</reference>